<organism evidence="1 2">
    <name type="scientific">Azoarcus indigens</name>
    <dbReference type="NCBI Taxonomy" id="29545"/>
    <lineage>
        <taxon>Bacteria</taxon>
        <taxon>Pseudomonadati</taxon>
        <taxon>Pseudomonadota</taxon>
        <taxon>Betaproteobacteria</taxon>
        <taxon>Rhodocyclales</taxon>
        <taxon>Zoogloeaceae</taxon>
        <taxon>Azoarcus</taxon>
    </lineage>
</organism>
<dbReference type="Pfam" id="PF10618">
    <property type="entry name" value="Tail_tube"/>
    <property type="match status" value="1"/>
</dbReference>
<protein>
    <submittedName>
        <fullName evidence="1">Tail tube protein</fullName>
    </submittedName>
</protein>
<name>A0A4R6DYL2_9RHOO</name>
<comment type="caution">
    <text evidence="1">The sequence shown here is derived from an EMBL/GenBank/DDBJ whole genome shotgun (WGS) entry which is preliminary data.</text>
</comment>
<accession>A0A4R6DYL2</accession>
<evidence type="ECO:0000313" key="1">
    <source>
        <dbReference type="EMBL" id="TDN50421.1"/>
    </source>
</evidence>
<dbReference type="RefSeq" id="WP_133591662.1">
    <property type="nucleotide sequence ID" value="NZ_SNVV01000009.1"/>
</dbReference>
<dbReference type="InterPro" id="IPR019596">
    <property type="entry name" value="Phage_Mu_GpM_tail_tub"/>
</dbReference>
<dbReference type="AlphaFoldDB" id="A0A4R6DYL2"/>
<sequence>MGQKIAGTAYVKADGTQFTVTGAVEAPVSPYIRESIAPGVFKEEDRVPFVVVEVAHTADLPIETLAEATNMTVTVEFKNGRVYTLTGAYLVEEPSTSSDEGKIQYRFEGVKGVWQ</sequence>
<evidence type="ECO:0000313" key="2">
    <source>
        <dbReference type="Proteomes" id="UP000295129"/>
    </source>
</evidence>
<gene>
    <name evidence="1" type="ORF">C7389_109115</name>
</gene>
<dbReference type="Proteomes" id="UP000295129">
    <property type="component" value="Unassembled WGS sequence"/>
</dbReference>
<keyword evidence="2" id="KW-1185">Reference proteome</keyword>
<dbReference type="EMBL" id="SNVV01000009">
    <property type="protein sequence ID" value="TDN50421.1"/>
    <property type="molecule type" value="Genomic_DNA"/>
</dbReference>
<reference evidence="1 2" key="1">
    <citation type="submission" date="2019-03" db="EMBL/GenBank/DDBJ databases">
        <title>Genomic Encyclopedia of Type Strains, Phase IV (KMG-IV): sequencing the most valuable type-strain genomes for metagenomic binning, comparative biology and taxonomic classification.</title>
        <authorList>
            <person name="Goeker M."/>
        </authorList>
    </citation>
    <scope>NUCLEOTIDE SEQUENCE [LARGE SCALE GENOMIC DNA]</scope>
    <source>
        <strain evidence="1 2">DSM 12121</strain>
    </source>
</reference>
<dbReference type="OrthoDB" id="8688567at2"/>
<proteinExistence type="predicted"/>